<reference evidence="2 3" key="1">
    <citation type="submission" date="2020-08" db="EMBL/GenBank/DDBJ databases">
        <title>Genomic Encyclopedia of Type Strains, Phase IV (KMG-V): Genome sequencing to study the core and pangenomes of soil and plant-associated prokaryotes.</title>
        <authorList>
            <person name="Whitman W."/>
        </authorList>
    </citation>
    <scope>NUCLEOTIDE SEQUENCE [LARGE SCALE GENOMIC DNA]</scope>
    <source>
        <strain evidence="2 3">X5P2</strain>
    </source>
</reference>
<evidence type="ECO:0000313" key="3">
    <source>
        <dbReference type="Proteomes" id="UP000535182"/>
    </source>
</evidence>
<organism evidence="2 3">
    <name type="scientific">Tunturiibacter gelidiferens</name>
    <dbReference type="NCBI Taxonomy" id="3069689"/>
    <lineage>
        <taxon>Bacteria</taxon>
        <taxon>Pseudomonadati</taxon>
        <taxon>Acidobacteriota</taxon>
        <taxon>Terriglobia</taxon>
        <taxon>Terriglobales</taxon>
        <taxon>Acidobacteriaceae</taxon>
        <taxon>Tunturiibacter</taxon>
    </lineage>
</organism>
<gene>
    <name evidence="2" type="ORF">HDF14_001415</name>
</gene>
<evidence type="ECO:0000313" key="2">
    <source>
        <dbReference type="EMBL" id="MBB5327809.1"/>
    </source>
</evidence>
<dbReference type="EMBL" id="JACHEB010000003">
    <property type="protein sequence ID" value="MBB5327809.1"/>
    <property type="molecule type" value="Genomic_DNA"/>
</dbReference>
<keyword evidence="1" id="KW-0812">Transmembrane</keyword>
<dbReference type="AlphaFoldDB" id="A0A9X0QCH4"/>
<dbReference type="RefSeq" id="WP_183974850.1">
    <property type="nucleotide sequence ID" value="NZ_JACHEB010000003.1"/>
</dbReference>
<protein>
    <submittedName>
        <fullName evidence="2">Uncharacterized protein</fullName>
    </submittedName>
</protein>
<sequence length="272" mass="30216">MAIDNPFDQVEKHYPVGSEAPLAELTLGSATVALGFPAASPIAILFGFLDSFNTSKRQDRGEAFIRALIEQFKGLESSIKNMKTDVAEVQAALRVAIHNDIDEMNDNKRDRYIKIATSAVSLQTKVVDLVGFIRDVEQLGERDIIGLKVLNRIMNKPSDWQDVQTTAATNQKPKLHPNTFIQRAQELSVNMAHALTNNPQLTNGDQFSREEGLQICLRLQGFGLAQEIATSPREVPISNYAARLTGRGLMLLKLLGEDVPNWNRYFDQNGPL</sequence>
<keyword evidence="1" id="KW-0472">Membrane</keyword>
<keyword evidence="1" id="KW-1133">Transmembrane helix</keyword>
<feature type="transmembrane region" description="Helical" evidence="1">
    <location>
        <begin position="25"/>
        <end position="49"/>
    </location>
</feature>
<comment type="caution">
    <text evidence="2">The sequence shown here is derived from an EMBL/GenBank/DDBJ whole genome shotgun (WGS) entry which is preliminary data.</text>
</comment>
<evidence type="ECO:0000256" key="1">
    <source>
        <dbReference type="SAM" id="Phobius"/>
    </source>
</evidence>
<proteinExistence type="predicted"/>
<accession>A0A9X0QCH4</accession>
<keyword evidence="3" id="KW-1185">Reference proteome</keyword>
<name>A0A9X0QCH4_9BACT</name>
<dbReference type="Proteomes" id="UP000535182">
    <property type="component" value="Unassembled WGS sequence"/>
</dbReference>